<keyword evidence="4 7" id="KW-0472">Membrane</keyword>
<evidence type="ECO:0000313" key="9">
    <source>
        <dbReference type="EMBL" id="QDV05282.1"/>
    </source>
</evidence>
<feature type="transmembrane region" description="Helical" evidence="7">
    <location>
        <begin position="141"/>
        <end position="163"/>
    </location>
</feature>
<dbReference type="InterPro" id="IPR053934">
    <property type="entry name" value="HTTM_dom"/>
</dbReference>
<evidence type="ECO:0000313" key="10">
    <source>
        <dbReference type="Proteomes" id="UP000320390"/>
    </source>
</evidence>
<name>A0A518EMG0_9BACT</name>
<evidence type="ECO:0000256" key="1">
    <source>
        <dbReference type="ARBA" id="ARBA00004127"/>
    </source>
</evidence>
<dbReference type="Pfam" id="PF22777">
    <property type="entry name" value="VKGC_lumenal_dom"/>
    <property type="match status" value="1"/>
</dbReference>
<keyword evidence="2 7" id="KW-0812">Transmembrane</keyword>
<proteinExistence type="predicted"/>
<dbReference type="SMART" id="SM00752">
    <property type="entry name" value="HTTM"/>
    <property type="match status" value="1"/>
</dbReference>
<dbReference type="PANTHER" id="PTHR12639:SF7">
    <property type="entry name" value="HTTM DOMAIN-CONTAINING PROTEIN"/>
    <property type="match status" value="1"/>
</dbReference>
<evidence type="ECO:0000256" key="7">
    <source>
        <dbReference type="SAM" id="Phobius"/>
    </source>
</evidence>
<dbReference type="GO" id="GO:0019842">
    <property type="term" value="F:vitamin binding"/>
    <property type="evidence" value="ECO:0007669"/>
    <property type="project" value="TreeGrafter"/>
</dbReference>
<dbReference type="AlphaFoldDB" id="A0A518EMG0"/>
<feature type="transmembrane region" description="Helical" evidence="7">
    <location>
        <begin position="221"/>
        <end position="254"/>
    </location>
</feature>
<dbReference type="InterPro" id="IPR053935">
    <property type="entry name" value="VKGC_lumenal_dom"/>
</dbReference>
<keyword evidence="10" id="KW-1185">Reference proteome</keyword>
<gene>
    <name evidence="9" type="ORF">Poly30_07780</name>
</gene>
<keyword evidence="5" id="KW-1015">Disulfide bond</keyword>
<protein>
    <submittedName>
        <fullName evidence="9">Vitamin K-dependent gamma-carboxylase</fullName>
    </submittedName>
</protein>
<dbReference type="InterPro" id="IPR011020">
    <property type="entry name" value="HTTM-like"/>
</dbReference>
<dbReference type="PANTHER" id="PTHR12639">
    <property type="entry name" value="VITAMIN K-DEPENDENT GAMMA-CARBOXYLASE"/>
    <property type="match status" value="1"/>
</dbReference>
<evidence type="ECO:0000256" key="6">
    <source>
        <dbReference type="ARBA" id="ARBA00023239"/>
    </source>
</evidence>
<keyword evidence="6" id="KW-0456">Lyase</keyword>
<organism evidence="9 10">
    <name type="scientific">Saltatorellus ferox</name>
    <dbReference type="NCBI Taxonomy" id="2528018"/>
    <lineage>
        <taxon>Bacteria</taxon>
        <taxon>Pseudomonadati</taxon>
        <taxon>Planctomycetota</taxon>
        <taxon>Planctomycetia</taxon>
        <taxon>Planctomycetia incertae sedis</taxon>
        <taxon>Saltatorellus</taxon>
    </lineage>
</organism>
<dbReference type="OrthoDB" id="341137at2"/>
<sequence>MASNASLVLFRILFGALMLAESWGAIATGWVHSAFVEPRFTFPVGDLVALRVLSGEWMVGYFVVMGLAALGVMLGWRYRWTSVALATLWTGAYLGQTTHYNNHYYLAVLFAWGMTLVPAADRASLDVRAGRRTVRFHADPWIGRAFRLQVLIVFTYAAIAKLYPGWLNGDYLRVNLGSKGDRWPLGALIVKPWFQGFTVWAALIFDALVIPALWWHRTRALGFFGLVAFNLFNSAVFHIGIFPYMVLALTVFFFSDESVERFFAWVPGMSRSRGGVPPPEAPPAGQPAKPWALTALGLYFVTQIALPLRHHLIPGDVTWTEEGHRMSWRMMLRTKSGQLSLVAIDPVTGESRPIDQGQYLTDRQRQRVATNPEVLYRFVQDVKADHEARGLPRPKLYARYSACSLNGGPGWPLYDPKVDLATVTRDPFGHDDWILEPPSDGR</sequence>
<comment type="subcellular location">
    <subcellularLocation>
        <location evidence="1">Endomembrane system</location>
        <topology evidence="1">Multi-pass membrane protein</topology>
    </subcellularLocation>
</comment>
<dbReference type="InterPro" id="IPR007782">
    <property type="entry name" value="VKG_COase"/>
</dbReference>
<feature type="domain" description="HTTM-like" evidence="8">
    <location>
        <begin position="2"/>
        <end position="258"/>
    </location>
</feature>
<dbReference type="GO" id="GO:0008488">
    <property type="term" value="F:gamma-glutamyl carboxylase activity"/>
    <property type="evidence" value="ECO:0007669"/>
    <property type="project" value="InterPro"/>
</dbReference>
<keyword evidence="3 7" id="KW-1133">Transmembrane helix</keyword>
<evidence type="ECO:0000256" key="4">
    <source>
        <dbReference type="ARBA" id="ARBA00023136"/>
    </source>
</evidence>
<evidence type="ECO:0000256" key="5">
    <source>
        <dbReference type="ARBA" id="ARBA00023157"/>
    </source>
</evidence>
<feature type="transmembrane region" description="Helical" evidence="7">
    <location>
        <begin position="48"/>
        <end position="71"/>
    </location>
</feature>
<evidence type="ECO:0000256" key="2">
    <source>
        <dbReference type="ARBA" id="ARBA00022692"/>
    </source>
</evidence>
<feature type="transmembrane region" description="Helical" evidence="7">
    <location>
        <begin position="193"/>
        <end position="214"/>
    </location>
</feature>
<dbReference type="EMBL" id="CP036434">
    <property type="protein sequence ID" value="QDV05282.1"/>
    <property type="molecule type" value="Genomic_DNA"/>
</dbReference>
<evidence type="ECO:0000259" key="8">
    <source>
        <dbReference type="SMART" id="SM00752"/>
    </source>
</evidence>
<reference evidence="9 10" key="1">
    <citation type="submission" date="2019-02" db="EMBL/GenBank/DDBJ databases">
        <title>Deep-cultivation of Planctomycetes and their phenomic and genomic characterization uncovers novel biology.</title>
        <authorList>
            <person name="Wiegand S."/>
            <person name="Jogler M."/>
            <person name="Boedeker C."/>
            <person name="Pinto D."/>
            <person name="Vollmers J."/>
            <person name="Rivas-Marin E."/>
            <person name="Kohn T."/>
            <person name="Peeters S.H."/>
            <person name="Heuer A."/>
            <person name="Rast P."/>
            <person name="Oberbeckmann S."/>
            <person name="Bunk B."/>
            <person name="Jeske O."/>
            <person name="Meyerdierks A."/>
            <person name="Storesund J.E."/>
            <person name="Kallscheuer N."/>
            <person name="Luecker S."/>
            <person name="Lage O.M."/>
            <person name="Pohl T."/>
            <person name="Merkel B.J."/>
            <person name="Hornburger P."/>
            <person name="Mueller R.-W."/>
            <person name="Bruemmer F."/>
            <person name="Labrenz M."/>
            <person name="Spormann A.M."/>
            <person name="Op den Camp H."/>
            <person name="Overmann J."/>
            <person name="Amann R."/>
            <person name="Jetten M.S.M."/>
            <person name="Mascher T."/>
            <person name="Medema M.H."/>
            <person name="Devos D.P."/>
            <person name="Kaster A.-K."/>
            <person name="Ovreas L."/>
            <person name="Rohde M."/>
            <person name="Galperin M.Y."/>
            <person name="Jogler C."/>
        </authorList>
    </citation>
    <scope>NUCLEOTIDE SEQUENCE [LARGE SCALE GENOMIC DNA]</scope>
    <source>
        <strain evidence="9 10">Poly30</strain>
    </source>
</reference>
<evidence type="ECO:0000256" key="3">
    <source>
        <dbReference type="ARBA" id="ARBA00022989"/>
    </source>
</evidence>
<dbReference type="Pfam" id="PF05090">
    <property type="entry name" value="HTTM"/>
    <property type="match status" value="1"/>
</dbReference>
<accession>A0A518EMG0</accession>
<dbReference type="RefSeq" id="WP_145194697.1">
    <property type="nucleotide sequence ID" value="NZ_CP036434.1"/>
</dbReference>
<dbReference type="Proteomes" id="UP000320390">
    <property type="component" value="Chromosome"/>
</dbReference>
<dbReference type="GO" id="GO:0012505">
    <property type="term" value="C:endomembrane system"/>
    <property type="evidence" value="ECO:0007669"/>
    <property type="project" value="UniProtKB-SubCell"/>
</dbReference>